<feature type="binding site" evidence="15">
    <location>
        <begin position="297"/>
        <end position="303"/>
    </location>
    <ligand>
        <name>NADP(+)</name>
        <dbReference type="ChEBI" id="CHEBI:58349"/>
    </ligand>
</feature>
<feature type="binding site" evidence="15">
    <location>
        <position position="201"/>
    </location>
    <ligand>
        <name>NADP(+)</name>
        <dbReference type="ChEBI" id="CHEBI:58349"/>
    </ligand>
</feature>
<dbReference type="NCBIfam" id="TIGR00227">
    <property type="entry name" value="ribD_Cterm"/>
    <property type="match status" value="1"/>
</dbReference>
<keyword evidence="6 13" id="KW-0686">Riboflavin biosynthesis</keyword>
<evidence type="ECO:0000256" key="15">
    <source>
        <dbReference type="PIRSR" id="PIRSR006769-2"/>
    </source>
</evidence>
<evidence type="ECO:0000259" key="17">
    <source>
        <dbReference type="PROSITE" id="PS51747"/>
    </source>
</evidence>
<evidence type="ECO:0000256" key="14">
    <source>
        <dbReference type="PIRSR" id="PIRSR006769-1"/>
    </source>
</evidence>
<dbReference type="EC" id="3.5.4.26" evidence="13"/>
<feature type="binding site" evidence="15">
    <location>
        <position position="173"/>
    </location>
    <ligand>
        <name>substrate</name>
    </ligand>
</feature>
<dbReference type="InterPro" id="IPR016192">
    <property type="entry name" value="APOBEC/CMP_deaminase_Zn-bd"/>
</dbReference>
<dbReference type="GO" id="GO:0050661">
    <property type="term" value="F:NADP binding"/>
    <property type="evidence" value="ECO:0007669"/>
    <property type="project" value="InterPro"/>
</dbReference>
<dbReference type="InterPro" id="IPR002734">
    <property type="entry name" value="RibDG_C"/>
</dbReference>
<comment type="cofactor">
    <cofactor evidence="13 16">
        <name>Zn(2+)</name>
        <dbReference type="ChEBI" id="CHEBI:29105"/>
    </cofactor>
    <text evidence="13 16">Binds 1 zinc ion.</text>
</comment>
<keyword evidence="10 13" id="KW-0521">NADP</keyword>
<feature type="binding site" evidence="15">
    <location>
        <position position="159"/>
    </location>
    <ligand>
        <name>NADP(+)</name>
        <dbReference type="ChEBI" id="CHEBI:58349"/>
    </ligand>
</feature>
<evidence type="ECO:0000256" key="4">
    <source>
        <dbReference type="ARBA" id="ARBA00005259"/>
    </source>
</evidence>
<dbReference type="PIRSF" id="PIRSF006769">
    <property type="entry name" value="RibD"/>
    <property type="match status" value="1"/>
</dbReference>
<keyword evidence="11 13" id="KW-0560">Oxidoreductase</keyword>
<dbReference type="CDD" id="cd01284">
    <property type="entry name" value="Riboflavin_deaminase-reductase"/>
    <property type="match status" value="1"/>
</dbReference>
<feature type="binding site" evidence="15">
    <location>
        <position position="189"/>
    </location>
    <ligand>
        <name>substrate</name>
    </ligand>
</feature>
<keyword evidence="19" id="KW-1185">Reference proteome</keyword>
<proteinExistence type="inferred from homology"/>
<dbReference type="AlphaFoldDB" id="A0A193LEI8"/>
<dbReference type="UniPathway" id="UPA00275">
    <property type="reaction ID" value="UER00401"/>
</dbReference>
<evidence type="ECO:0000256" key="12">
    <source>
        <dbReference type="ARBA" id="ARBA00023268"/>
    </source>
</evidence>
<evidence type="ECO:0000256" key="13">
    <source>
        <dbReference type="PIRNR" id="PIRNR006769"/>
    </source>
</evidence>
<evidence type="ECO:0000256" key="11">
    <source>
        <dbReference type="ARBA" id="ARBA00023002"/>
    </source>
</evidence>
<accession>A0A193LEI8</accession>
<dbReference type="InterPro" id="IPR050765">
    <property type="entry name" value="Riboflavin_Biosynth_HTPR"/>
</dbReference>
<dbReference type="Gene3D" id="3.40.140.10">
    <property type="entry name" value="Cytidine Deaminase, domain 2"/>
    <property type="match status" value="1"/>
</dbReference>
<feature type="binding site" evidence="15">
    <location>
        <position position="295"/>
    </location>
    <ligand>
        <name>substrate</name>
    </ligand>
</feature>
<evidence type="ECO:0000313" key="18">
    <source>
        <dbReference type="EMBL" id="ANO50871.1"/>
    </source>
</evidence>
<keyword evidence="9 13" id="KW-0862">Zinc</keyword>
<evidence type="ECO:0000256" key="2">
    <source>
        <dbReference type="ARBA" id="ARBA00004882"/>
    </source>
</evidence>
<dbReference type="GO" id="GO:0008270">
    <property type="term" value="F:zinc ion binding"/>
    <property type="evidence" value="ECO:0007669"/>
    <property type="project" value="InterPro"/>
</dbReference>
<feature type="binding site" evidence="16">
    <location>
        <position position="55"/>
    </location>
    <ligand>
        <name>Zn(2+)</name>
        <dbReference type="ChEBI" id="CHEBI:29105"/>
        <note>catalytic</note>
    </ligand>
</feature>
<comment type="catalytic activity">
    <reaction evidence="13">
        <text>2,5-diamino-6-hydroxy-4-(5-phosphoribosylamino)-pyrimidine + H2O + H(+) = 5-amino-6-(5-phospho-D-ribosylamino)uracil + NH4(+)</text>
        <dbReference type="Rhea" id="RHEA:21868"/>
        <dbReference type="ChEBI" id="CHEBI:15377"/>
        <dbReference type="ChEBI" id="CHEBI:15378"/>
        <dbReference type="ChEBI" id="CHEBI:28938"/>
        <dbReference type="ChEBI" id="CHEBI:58453"/>
        <dbReference type="ChEBI" id="CHEBI:58614"/>
        <dbReference type="EC" id="3.5.4.26"/>
    </reaction>
</comment>
<evidence type="ECO:0000256" key="9">
    <source>
        <dbReference type="ARBA" id="ARBA00022833"/>
    </source>
</evidence>
<dbReference type="OrthoDB" id="9800865at2"/>
<dbReference type="PANTHER" id="PTHR38011">
    <property type="entry name" value="DIHYDROFOLATE REDUCTASE FAMILY PROTEIN (AFU_ORTHOLOGUE AFUA_8G06820)"/>
    <property type="match status" value="1"/>
</dbReference>
<reference evidence="18 19" key="1">
    <citation type="submission" date="2016-06" db="EMBL/GenBank/DDBJ databases">
        <title>Complete genome sequence of a deep-branching marine Gamma Proteobacterium Woeseia oceani type strain XK5.</title>
        <authorList>
            <person name="Mu D."/>
            <person name="Du Z."/>
        </authorList>
    </citation>
    <scope>NUCLEOTIDE SEQUENCE [LARGE SCALE GENOMIC DNA]</scope>
    <source>
        <strain evidence="18 19">XK5</strain>
    </source>
</reference>
<dbReference type="PANTHER" id="PTHR38011:SF7">
    <property type="entry name" value="2,5-DIAMINO-6-RIBOSYLAMINO-4(3H)-PYRIMIDINONE 5'-PHOSPHATE REDUCTASE"/>
    <property type="match status" value="1"/>
</dbReference>
<dbReference type="SUPFAM" id="SSF53597">
    <property type="entry name" value="Dihydrofolate reductase-like"/>
    <property type="match status" value="1"/>
</dbReference>
<dbReference type="InterPro" id="IPR011549">
    <property type="entry name" value="RibD_C"/>
</dbReference>
<feature type="active site" description="Proton donor" evidence="14">
    <location>
        <position position="57"/>
    </location>
</feature>
<comment type="function">
    <text evidence="1 13">Converts 2,5-diamino-6-(ribosylamino)-4(3h)-pyrimidinone 5'-phosphate into 5-amino-6-(ribosylamino)-2,4(1h,3h)-pyrimidinedione 5'-phosphate.</text>
</comment>
<evidence type="ECO:0000256" key="10">
    <source>
        <dbReference type="ARBA" id="ARBA00022857"/>
    </source>
</evidence>
<organism evidence="18 19">
    <name type="scientific">Woeseia oceani</name>
    <dbReference type="NCBI Taxonomy" id="1548547"/>
    <lineage>
        <taxon>Bacteria</taxon>
        <taxon>Pseudomonadati</taxon>
        <taxon>Pseudomonadota</taxon>
        <taxon>Gammaproteobacteria</taxon>
        <taxon>Woeseiales</taxon>
        <taxon>Woeseiaceae</taxon>
        <taxon>Woeseia</taxon>
    </lineage>
</organism>
<dbReference type="GO" id="GO:0008703">
    <property type="term" value="F:5-amino-6-(5-phosphoribosylamino)uracil reductase activity"/>
    <property type="evidence" value="ECO:0007669"/>
    <property type="project" value="UniProtKB-EC"/>
</dbReference>
<feature type="binding site" evidence="15">
    <location>
        <position position="175"/>
    </location>
    <ligand>
        <name>NADP(+)</name>
        <dbReference type="ChEBI" id="CHEBI:58349"/>
    </ligand>
</feature>
<feature type="binding site" evidence="15">
    <location>
        <position position="205"/>
    </location>
    <ligand>
        <name>NADP(+)</name>
        <dbReference type="ChEBI" id="CHEBI:58349"/>
    </ligand>
</feature>
<dbReference type="InterPro" id="IPR016193">
    <property type="entry name" value="Cytidine_deaminase-like"/>
</dbReference>
<sequence length="371" mass="39518">MTDFTQQDFRCMARALQLARRGEFTARPNPMVGCVLAVGEEIIGEGWHAEAGGPHAEAAALLAAADRARGATAYVTLEPCAHTGRTGPCADALIRAGVKRVVAAVQDPFPAVAGQGFAKLRAAGMAVDVGLMQDAARDLNRGFLSRIERGRPFVRLKMASSIDGATAMTDGTSQWITGAAARHDVQRLRALSGAVLTGAGTARADDPQLTVRDTFPGGRQPLRVLLDSRLTVEQRARMLQDGTATLVFCVDDSDRERFAATNAEIVKVAAKDGRPSLPAVLEELASRQVNDLLVEAGPTLAGSLLMADLVDELVIYQAAHIMGSQTRGLVVTPDWTELLDRLPLRITDRRVVGSDFRITAEPAARPAHTGN</sequence>
<dbReference type="NCBIfam" id="TIGR00326">
    <property type="entry name" value="eubact_ribD"/>
    <property type="match status" value="1"/>
</dbReference>
<dbReference type="SUPFAM" id="SSF53927">
    <property type="entry name" value="Cytidine deaminase-like"/>
    <property type="match status" value="1"/>
</dbReference>
<dbReference type="PROSITE" id="PS51747">
    <property type="entry name" value="CYT_DCMP_DEAMINASES_2"/>
    <property type="match status" value="1"/>
</dbReference>
<dbReference type="GO" id="GO:0008835">
    <property type="term" value="F:diaminohydroxyphosphoribosylaminopyrimidine deaminase activity"/>
    <property type="evidence" value="ECO:0007669"/>
    <property type="project" value="UniProtKB-EC"/>
</dbReference>
<keyword evidence="12" id="KW-0511">Multifunctional enzyme</keyword>
<dbReference type="EMBL" id="CP016268">
    <property type="protein sequence ID" value="ANO50871.1"/>
    <property type="molecule type" value="Genomic_DNA"/>
</dbReference>
<dbReference type="InterPro" id="IPR024072">
    <property type="entry name" value="DHFR-like_dom_sf"/>
</dbReference>
<evidence type="ECO:0000256" key="3">
    <source>
        <dbReference type="ARBA" id="ARBA00004910"/>
    </source>
</evidence>
<dbReference type="FunFam" id="3.40.140.10:FF:000025">
    <property type="entry name" value="Riboflavin biosynthesis protein RibD"/>
    <property type="match status" value="1"/>
</dbReference>
<dbReference type="STRING" id="1548547.BA177_06315"/>
<evidence type="ECO:0000256" key="8">
    <source>
        <dbReference type="ARBA" id="ARBA00022801"/>
    </source>
</evidence>
<dbReference type="EC" id="1.1.1.193" evidence="13"/>
<dbReference type="PROSITE" id="PS00903">
    <property type="entry name" value="CYT_DCMP_DEAMINASES_1"/>
    <property type="match status" value="1"/>
</dbReference>
<feature type="binding site" evidence="16">
    <location>
        <position position="89"/>
    </location>
    <ligand>
        <name>Zn(2+)</name>
        <dbReference type="ChEBI" id="CHEBI:29105"/>
        <note>catalytic</note>
    </ligand>
</feature>
<evidence type="ECO:0000256" key="16">
    <source>
        <dbReference type="PIRSR" id="PIRSR006769-3"/>
    </source>
</evidence>
<comment type="pathway">
    <text evidence="3 13">Cofactor biosynthesis; riboflavin biosynthesis; 5-amino-6-(D-ribitylamino)uracil from GTP: step 3/4.</text>
</comment>
<feature type="binding site" evidence="15">
    <location>
        <position position="212"/>
    </location>
    <ligand>
        <name>substrate</name>
    </ligand>
</feature>
<feature type="binding site" evidence="15">
    <location>
        <position position="228"/>
    </location>
    <ligand>
        <name>NADP(+)</name>
        <dbReference type="ChEBI" id="CHEBI:58349"/>
    </ligand>
</feature>
<keyword evidence="8 13" id="KW-0378">Hydrolase</keyword>
<feature type="domain" description="CMP/dCMP-type deaminase" evidence="17">
    <location>
        <begin position="6"/>
        <end position="128"/>
    </location>
</feature>
<dbReference type="Gene3D" id="3.40.430.10">
    <property type="entry name" value="Dihydrofolate Reductase, subunit A"/>
    <property type="match status" value="1"/>
</dbReference>
<evidence type="ECO:0000256" key="1">
    <source>
        <dbReference type="ARBA" id="ARBA00002151"/>
    </source>
</evidence>
<evidence type="ECO:0000313" key="19">
    <source>
        <dbReference type="Proteomes" id="UP000092695"/>
    </source>
</evidence>
<dbReference type="InterPro" id="IPR004794">
    <property type="entry name" value="Eubact_RibD"/>
</dbReference>
<dbReference type="Pfam" id="PF01872">
    <property type="entry name" value="RibD_C"/>
    <property type="match status" value="1"/>
</dbReference>
<comment type="similarity">
    <text evidence="5 13">In the C-terminal section; belongs to the HTP reductase family.</text>
</comment>
<name>A0A193LEI8_9GAMM</name>
<comment type="pathway">
    <text evidence="2 13">Cofactor biosynthesis; riboflavin biosynthesis; 5-amino-6-(D-ribitylamino)uracil from GTP: step 2/4.</text>
</comment>
<comment type="similarity">
    <text evidence="4 13">In the N-terminal section; belongs to the cytidine and deoxycytidylate deaminase family.</text>
</comment>
<protein>
    <recommendedName>
        <fullName evidence="13">Riboflavin biosynthesis protein RibD</fullName>
    </recommendedName>
    <domain>
        <recommendedName>
            <fullName evidence="13">Diaminohydroxyphosphoribosylaminopyrimidine deaminase</fullName>
            <shortName evidence="13">DRAP deaminase</shortName>
            <ecNumber evidence="13">3.5.4.26</ecNumber>
        </recommendedName>
        <alternativeName>
            <fullName evidence="13">Riboflavin-specific deaminase</fullName>
        </alternativeName>
    </domain>
    <domain>
        <recommendedName>
            <fullName evidence="13">5-amino-6-(5-phosphoribosylamino)uracil reductase</fullName>
            <ecNumber evidence="13">1.1.1.193</ecNumber>
        </recommendedName>
        <alternativeName>
            <fullName evidence="13">HTP reductase</fullName>
        </alternativeName>
    </domain>
</protein>
<evidence type="ECO:0000256" key="7">
    <source>
        <dbReference type="ARBA" id="ARBA00022723"/>
    </source>
</evidence>
<feature type="binding site" evidence="15">
    <location>
        <position position="209"/>
    </location>
    <ligand>
        <name>substrate</name>
    </ligand>
</feature>
<dbReference type="KEGG" id="woc:BA177_06315"/>
<keyword evidence="7 13" id="KW-0479">Metal-binding</keyword>
<evidence type="ECO:0000256" key="6">
    <source>
        <dbReference type="ARBA" id="ARBA00022619"/>
    </source>
</evidence>
<gene>
    <name evidence="18" type="ORF">BA177_06315</name>
</gene>
<dbReference type="RefSeq" id="WP_068614319.1">
    <property type="nucleotide sequence ID" value="NZ_CP016268.1"/>
</dbReference>
<evidence type="ECO:0000256" key="5">
    <source>
        <dbReference type="ARBA" id="ARBA00007417"/>
    </source>
</evidence>
<dbReference type="InterPro" id="IPR002125">
    <property type="entry name" value="CMP_dCMP_dom"/>
</dbReference>
<feature type="binding site" evidence="16">
    <location>
        <position position="80"/>
    </location>
    <ligand>
        <name>Zn(2+)</name>
        <dbReference type="ChEBI" id="CHEBI:29105"/>
        <note>catalytic</note>
    </ligand>
</feature>
<dbReference type="Pfam" id="PF00383">
    <property type="entry name" value="dCMP_cyt_deam_1"/>
    <property type="match status" value="1"/>
</dbReference>
<comment type="catalytic activity">
    <reaction evidence="13">
        <text>5-amino-6-(5-phospho-D-ribitylamino)uracil + NADP(+) = 5-amino-6-(5-phospho-D-ribosylamino)uracil + NADPH + H(+)</text>
        <dbReference type="Rhea" id="RHEA:17845"/>
        <dbReference type="ChEBI" id="CHEBI:15378"/>
        <dbReference type="ChEBI" id="CHEBI:57783"/>
        <dbReference type="ChEBI" id="CHEBI:58349"/>
        <dbReference type="ChEBI" id="CHEBI:58421"/>
        <dbReference type="ChEBI" id="CHEBI:58453"/>
        <dbReference type="EC" id="1.1.1.193"/>
    </reaction>
</comment>
<dbReference type="Proteomes" id="UP000092695">
    <property type="component" value="Chromosome"/>
</dbReference>
<dbReference type="GO" id="GO:0009231">
    <property type="term" value="P:riboflavin biosynthetic process"/>
    <property type="evidence" value="ECO:0007669"/>
    <property type="project" value="UniProtKB-UniPathway"/>
</dbReference>